<evidence type="ECO:0000256" key="1">
    <source>
        <dbReference type="ARBA" id="ARBA00004651"/>
    </source>
</evidence>
<evidence type="ECO:0000256" key="5">
    <source>
        <dbReference type="ARBA" id="ARBA00022989"/>
    </source>
</evidence>
<dbReference type="InterPro" id="IPR045621">
    <property type="entry name" value="BPD_transp_1_N"/>
</dbReference>
<feature type="transmembrane region" description="Helical" evidence="8">
    <location>
        <begin position="38"/>
        <end position="56"/>
    </location>
</feature>
<accession>A0A6J7LUQ3</accession>
<evidence type="ECO:0000256" key="8">
    <source>
        <dbReference type="SAM" id="Phobius"/>
    </source>
</evidence>
<dbReference type="EMBL" id="CAFBNE010000206">
    <property type="protein sequence ID" value="CAB4971778.1"/>
    <property type="molecule type" value="Genomic_DNA"/>
</dbReference>
<reference evidence="10" key="1">
    <citation type="submission" date="2020-05" db="EMBL/GenBank/DDBJ databases">
        <authorList>
            <person name="Chiriac C."/>
            <person name="Salcher M."/>
            <person name="Ghai R."/>
            <person name="Kavagutti S V."/>
        </authorList>
    </citation>
    <scope>NUCLEOTIDE SEQUENCE</scope>
</reference>
<sequence length="337" mass="36850">MSVSMPPADVTDVAAESTQDGPRPQPVWERILRRTGRAVIVAFWVMVVAFMLIRLAPGDPVSAALGGEASPETVAALRTQLGLDVDPITQFWKYVWAFTQGDLGTSLLSGVPVTEMLKTNLPVTLWLIGLTVTMTMIISIPLAVFIALVRIPALPYVFRTLTAIGLALPSFLVALLLLYQFGLIWGIAPIFGYEPGFPANLHYLWLPALVNCVVLVPVLSRVLYSSILDTLDEEFVETGVIRGVKSYRFFWFYVLRPSLAPTVVLLSYMMGVMVGSTVILESIFALPGIGRELVTAVNMRDYPVVQGIILVFGILVVFLSLLGDIVASILDPRVKLT</sequence>
<evidence type="ECO:0000313" key="10">
    <source>
        <dbReference type="EMBL" id="CAB4971778.1"/>
    </source>
</evidence>
<dbReference type="Gene3D" id="1.10.3720.10">
    <property type="entry name" value="MetI-like"/>
    <property type="match status" value="1"/>
</dbReference>
<dbReference type="PROSITE" id="PS50928">
    <property type="entry name" value="ABC_TM1"/>
    <property type="match status" value="1"/>
</dbReference>
<feature type="domain" description="ABC transmembrane type-1" evidence="9">
    <location>
        <begin position="121"/>
        <end position="327"/>
    </location>
</feature>
<dbReference type="AlphaFoldDB" id="A0A6J7LUQ3"/>
<evidence type="ECO:0000256" key="3">
    <source>
        <dbReference type="ARBA" id="ARBA00022475"/>
    </source>
</evidence>
<keyword evidence="6 8" id="KW-0472">Membrane</keyword>
<dbReference type="SUPFAM" id="SSF161098">
    <property type="entry name" value="MetI-like"/>
    <property type="match status" value="1"/>
</dbReference>
<evidence type="ECO:0000256" key="2">
    <source>
        <dbReference type="ARBA" id="ARBA00022448"/>
    </source>
</evidence>
<comment type="subcellular location">
    <subcellularLocation>
        <location evidence="1">Cell membrane</location>
        <topology evidence="1">Multi-pass membrane protein</topology>
    </subcellularLocation>
</comment>
<keyword evidence="4 8" id="KW-0812">Transmembrane</keyword>
<feature type="transmembrane region" description="Helical" evidence="8">
    <location>
        <begin position="203"/>
        <end position="224"/>
    </location>
</feature>
<evidence type="ECO:0000256" key="4">
    <source>
        <dbReference type="ARBA" id="ARBA00022692"/>
    </source>
</evidence>
<dbReference type="InterPro" id="IPR035906">
    <property type="entry name" value="MetI-like_sf"/>
</dbReference>
<dbReference type="Pfam" id="PF19300">
    <property type="entry name" value="BPD_transp_1_N"/>
    <property type="match status" value="1"/>
</dbReference>
<dbReference type="GO" id="GO:0055085">
    <property type="term" value="P:transmembrane transport"/>
    <property type="evidence" value="ECO:0007669"/>
    <property type="project" value="InterPro"/>
</dbReference>
<name>A0A6J7LUQ3_9ZZZZ</name>
<feature type="transmembrane region" description="Helical" evidence="8">
    <location>
        <begin position="125"/>
        <end position="149"/>
    </location>
</feature>
<dbReference type="GO" id="GO:0005886">
    <property type="term" value="C:plasma membrane"/>
    <property type="evidence" value="ECO:0007669"/>
    <property type="project" value="UniProtKB-SubCell"/>
</dbReference>
<protein>
    <submittedName>
        <fullName evidence="10">Unannotated protein</fullName>
    </submittedName>
</protein>
<keyword evidence="2" id="KW-0813">Transport</keyword>
<feature type="transmembrane region" description="Helical" evidence="8">
    <location>
        <begin position="263"/>
        <end position="284"/>
    </location>
</feature>
<evidence type="ECO:0000256" key="6">
    <source>
        <dbReference type="ARBA" id="ARBA00023136"/>
    </source>
</evidence>
<keyword evidence="5 8" id="KW-1133">Transmembrane helix</keyword>
<feature type="transmembrane region" description="Helical" evidence="8">
    <location>
        <begin position="304"/>
        <end position="330"/>
    </location>
</feature>
<feature type="transmembrane region" description="Helical" evidence="8">
    <location>
        <begin position="161"/>
        <end position="191"/>
    </location>
</feature>
<organism evidence="10">
    <name type="scientific">freshwater metagenome</name>
    <dbReference type="NCBI Taxonomy" id="449393"/>
    <lineage>
        <taxon>unclassified sequences</taxon>
        <taxon>metagenomes</taxon>
        <taxon>ecological metagenomes</taxon>
    </lineage>
</organism>
<dbReference type="PANTHER" id="PTHR43163:SF6">
    <property type="entry name" value="DIPEPTIDE TRANSPORT SYSTEM PERMEASE PROTEIN DPPB-RELATED"/>
    <property type="match status" value="1"/>
</dbReference>
<keyword evidence="3" id="KW-1003">Cell membrane</keyword>
<proteinExistence type="predicted"/>
<dbReference type="InterPro" id="IPR000515">
    <property type="entry name" value="MetI-like"/>
</dbReference>
<dbReference type="PANTHER" id="PTHR43163">
    <property type="entry name" value="DIPEPTIDE TRANSPORT SYSTEM PERMEASE PROTEIN DPPB-RELATED"/>
    <property type="match status" value="1"/>
</dbReference>
<evidence type="ECO:0000259" key="9">
    <source>
        <dbReference type="PROSITE" id="PS50928"/>
    </source>
</evidence>
<dbReference type="Pfam" id="PF00528">
    <property type="entry name" value="BPD_transp_1"/>
    <property type="match status" value="1"/>
</dbReference>
<dbReference type="CDD" id="cd06261">
    <property type="entry name" value="TM_PBP2"/>
    <property type="match status" value="1"/>
</dbReference>
<gene>
    <name evidence="10" type="ORF">UFOPK3772_03444</name>
</gene>
<feature type="region of interest" description="Disordered" evidence="7">
    <location>
        <begin position="1"/>
        <end position="25"/>
    </location>
</feature>
<evidence type="ECO:0000256" key="7">
    <source>
        <dbReference type="SAM" id="MobiDB-lite"/>
    </source>
</evidence>